<dbReference type="AlphaFoldDB" id="A0A4P7C1H7"/>
<evidence type="ECO:0000313" key="2">
    <source>
        <dbReference type="Proteomes" id="UP000294325"/>
    </source>
</evidence>
<dbReference type="InterPro" id="IPR036390">
    <property type="entry name" value="WH_DNA-bd_sf"/>
</dbReference>
<keyword evidence="2" id="KW-1185">Reference proteome</keyword>
<name>A0A4P7C1H7_9GAMM</name>
<evidence type="ECO:0000313" key="1">
    <source>
        <dbReference type="EMBL" id="QBQ55529.1"/>
    </source>
</evidence>
<dbReference type="EMBL" id="CP038033">
    <property type="protein sequence ID" value="QBQ55529.1"/>
    <property type="molecule type" value="Genomic_DNA"/>
</dbReference>
<proteinExistence type="predicted"/>
<gene>
    <name evidence="1" type="ORF">E3U44_14185</name>
</gene>
<sequence>MHKGIKFPLQKAINFIDLLREHHAEMSPHAMLCFLYVALHEELYQTDLADLVGVTEANVSRDISSQVELGLVELFDNPIGRRQKTIKLTWKGIALRTKLLKILL</sequence>
<dbReference type="Proteomes" id="UP000294325">
    <property type="component" value="Chromosome"/>
</dbReference>
<organism evidence="1 2">
    <name type="scientific">Nitrosococcus wardiae</name>
    <dbReference type="NCBI Taxonomy" id="1814290"/>
    <lineage>
        <taxon>Bacteria</taxon>
        <taxon>Pseudomonadati</taxon>
        <taxon>Pseudomonadota</taxon>
        <taxon>Gammaproteobacteria</taxon>
        <taxon>Chromatiales</taxon>
        <taxon>Chromatiaceae</taxon>
        <taxon>Nitrosococcus</taxon>
    </lineage>
</organism>
<accession>A0A4P7C1H7</accession>
<dbReference type="SUPFAM" id="SSF46785">
    <property type="entry name" value="Winged helix' DNA-binding domain"/>
    <property type="match status" value="1"/>
</dbReference>
<protein>
    <submittedName>
        <fullName evidence="1">MarR family transcriptional regulator</fullName>
    </submittedName>
</protein>
<reference evidence="1 2" key="1">
    <citation type="submission" date="2019-03" db="EMBL/GenBank/DDBJ databases">
        <title>The genome sequence of Nitrosococcus wardiae strain D1FHST reveals the archetypal metabolic capacity of ammonia-oxidizing Gammaproteobacteria.</title>
        <authorList>
            <person name="Wang L."/>
            <person name="Lim C.K."/>
            <person name="Hanson T.E."/>
            <person name="Dang H."/>
            <person name="Klotz M.G."/>
        </authorList>
    </citation>
    <scope>NUCLEOTIDE SEQUENCE [LARGE SCALE GENOMIC DNA]</scope>
    <source>
        <strain evidence="1 2">D1FHS</strain>
    </source>
</reference>
<dbReference type="InterPro" id="IPR036388">
    <property type="entry name" value="WH-like_DNA-bd_sf"/>
</dbReference>
<dbReference type="KEGG" id="nwr:E3U44_14185"/>
<dbReference type="RefSeq" id="WP_134358788.1">
    <property type="nucleotide sequence ID" value="NZ_CP038033.1"/>
</dbReference>
<dbReference type="Gene3D" id="1.10.10.10">
    <property type="entry name" value="Winged helix-like DNA-binding domain superfamily/Winged helix DNA-binding domain"/>
    <property type="match status" value="1"/>
</dbReference>